<comment type="caution">
    <text evidence="2">The sequence shown here is derived from an EMBL/GenBank/DDBJ whole genome shotgun (WGS) entry which is preliminary data.</text>
</comment>
<protein>
    <submittedName>
        <fullName evidence="2">Uncharacterized protein</fullName>
    </submittedName>
</protein>
<feature type="compositionally biased region" description="Low complexity" evidence="1">
    <location>
        <begin position="107"/>
        <end position="119"/>
    </location>
</feature>
<evidence type="ECO:0000256" key="1">
    <source>
        <dbReference type="SAM" id="MobiDB-lite"/>
    </source>
</evidence>
<gene>
    <name evidence="2" type="ORF">Cgig2_007957</name>
</gene>
<feature type="region of interest" description="Disordered" evidence="1">
    <location>
        <begin position="55"/>
        <end position="166"/>
    </location>
</feature>
<name>A0A9Q1KFW6_9CARY</name>
<reference evidence="2" key="1">
    <citation type="submission" date="2022-04" db="EMBL/GenBank/DDBJ databases">
        <title>Carnegiea gigantea Genome sequencing and assembly v2.</title>
        <authorList>
            <person name="Copetti D."/>
            <person name="Sanderson M.J."/>
            <person name="Burquez A."/>
            <person name="Wojciechowski M.F."/>
        </authorList>
    </citation>
    <scope>NUCLEOTIDE SEQUENCE</scope>
    <source>
        <strain evidence="2">SGP5-SGP5p</strain>
        <tissue evidence="2">Aerial part</tissue>
    </source>
</reference>
<evidence type="ECO:0000313" key="2">
    <source>
        <dbReference type="EMBL" id="KAJ8442119.1"/>
    </source>
</evidence>
<dbReference type="AlphaFoldDB" id="A0A9Q1KFW6"/>
<organism evidence="2 3">
    <name type="scientific">Carnegiea gigantea</name>
    <dbReference type="NCBI Taxonomy" id="171969"/>
    <lineage>
        <taxon>Eukaryota</taxon>
        <taxon>Viridiplantae</taxon>
        <taxon>Streptophyta</taxon>
        <taxon>Embryophyta</taxon>
        <taxon>Tracheophyta</taxon>
        <taxon>Spermatophyta</taxon>
        <taxon>Magnoliopsida</taxon>
        <taxon>eudicotyledons</taxon>
        <taxon>Gunneridae</taxon>
        <taxon>Pentapetalae</taxon>
        <taxon>Caryophyllales</taxon>
        <taxon>Cactineae</taxon>
        <taxon>Cactaceae</taxon>
        <taxon>Cactoideae</taxon>
        <taxon>Echinocereeae</taxon>
        <taxon>Carnegiea</taxon>
    </lineage>
</organism>
<dbReference type="Proteomes" id="UP001153076">
    <property type="component" value="Unassembled WGS sequence"/>
</dbReference>
<proteinExistence type="predicted"/>
<sequence>MSNEGPIFTFWPLASFLEAGAMFDQKHLQVGEVSHLPWQKCQFGALYDKKNSEKELVYNKTGPPPDDPDFSAMPKLEDAPRLSDGPGKRGNLTAEPALITNLDPDIETVTVPEPTLTEPSSAAPPEPKRGQCARKALARPDSYDSALAAKKNSLLKGTYSSPTDQQ</sequence>
<evidence type="ECO:0000313" key="3">
    <source>
        <dbReference type="Proteomes" id="UP001153076"/>
    </source>
</evidence>
<keyword evidence="3" id="KW-1185">Reference proteome</keyword>
<accession>A0A9Q1KFW6</accession>
<dbReference type="EMBL" id="JAKOGI010000147">
    <property type="protein sequence ID" value="KAJ8442119.1"/>
    <property type="molecule type" value="Genomic_DNA"/>
</dbReference>